<protein>
    <recommendedName>
        <fullName evidence="5">DUF3613 domain-containing protein</fullName>
    </recommendedName>
</protein>
<keyword evidence="4" id="KW-1185">Reference proteome</keyword>
<reference evidence="4" key="1">
    <citation type="journal article" date="2019" name="Int. J. Syst. Evol. Microbiol.">
        <title>The Global Catalogue of Microorganisms (GCM) 10K type strain sequencing project: providing services to taxonomists for standard genome sequencing and annotation.</title>
        <authorList>
            <consortium name="The Broad Institute Genomics Platform"/>
            <consortium name="The Broad Institute Genome Sequencing Center for Infectious Disease"/>
            <person name="Wu L."/>
            <person name="Ma J."/>
        </authorList>
    </citation>
    <scope>NUCLEOTIDE SEQUENCE [LARGE SCALE GENOMIC DNA]</scope>
    <source>
        <strain evidence="4">CCUG 55854</strain>
    </source>
</reference>
<feature type="signal peptide" evidence="2">
    <location>
        <begin position="1"/>
        <end position="20"/>
    </location>
</feature>
<keyword evidence="2" id="KW-0732">Signal</keyword>
<evidence type="ECO:0000256" key="1">
    <source>
        <dbReference type="SAM" id="MobiDB-lite"/>
    </source>
</evidence>
<gene>
    <name evidence="3" type="ORF">ACFQ2N_08050</name>
</gene>
<dbReference type="RefSeq" id="WP_162378369.1">
    <property type="nucleotide sequence ID" value="NZ_JBHTKN010000004.1"/>
</dbReference>
<dbReference type="EMBL" id="JBHTKN010000004">
    <property type="protein sequence ID" value="MFD1042298.1"/>
    <property type="molecule type" value="Genomic_DNA"/>
</dbReference>
<dbReference type="Proteomes" id="UP001597033">
    <property type="component" value="Unassembled WGS sequence"/>
</dbReference>
<organism evidence="3 4">
    <name type="scientific">Pseudoxanthomonas kaohsiungensis</name>
    <dbReference type="NCBI Taxonomy" id="283923"/>
    <lineage>
        <taxon>Bacteria</taxon>
        <taxon>Pseudomonadati</taxon>
        <taxon>Pseudomonadota</taxon>
        <taxon>Gammaproteobacteria</taxon>
        <taxon>Lysobacterales</taxon>
        <taxon>Lysobacteraceae</taxon>
        <taxon>Pseudoxanthomonas</taxon>
    </lineage>
</organism>
<sequence>MRRTLIAAILSYGATSAAFAQEHPPADVRTRVVAPRVETSPGVAEKEKEDSTFAVVYERLQATQHGEAPGRNPPVTWVGQEPPKAISSDLNSFHPWVSHDRPVNLRAKPAPKANR</sequence>
<accession>A0ABW3LWQ6</accession>
<proteinExistence type="predicted"/>
<feature type="region of interest" description="Disordered" evidence="1">
    <location>
        <begin position="80"/>
        <end position="115"/>
    </location>
</feature>
<evidence type="ECO:0000256" key="2">
    <source>
        <dbReference type="SAM" id="SignalP"/>
    </source>
</evidence>
<comment type="caution">
    <text evidence="3">The sequence shown here is derived from an EMBL/GenBank/DDBJ whole genome shotgun (WGS) entry which is preliminary data.</text>
</comment>
<evidence type="ECO:0008006" key="5">
    <source>
        <dbReference type="Google" id="ProtNLM"/>
    </source>
</evidence>
<feature type="chain" id="PRO_5046558157" description="DUF3613 domain-containing protein" evidence="2">
    <location>
        <begin position="21"/>
        <end position="115"/>
    </location>
</feature>
<evidence type="ECO:0000313" key="4">
    <source>
        <dbReference type="Proteomes" id="UP001597033"/>
    </source>
</evidence>
<name>A0ABW3LWQ6_9GAMM</name>
<evidence type="ECO:0000313" key="3">
    <source>
        <dbReference type="EMBL" id="MFD1042298.1"/>
    </source>
</evidence>